<dbReference type="Pfam" id="PF03572">
    <property type="entry name" value="Peptidase_S41"/>
    <property type="match status" value="1"/>
</dbReference>
<dbReference type="PROSITE" id="PS50106">
    <property type="entry name" value="PDZ"/>
    <property type="match status" value="1"/>
</dbReference>
<dbReference type="Pfam" id="PF11818">
    <property type="entry name" value="DUF3340"/>
    <property type="match status" value="1"/>
</dbReference>
<dbReference type="PANTHER" id="PTHR32060">
    <property type="entry name" value="TAIL-SPECIFIC PROTEASE"/>
    <property type="match status" value="1"/>
</dbReference>
<dbReference type="NCBIfam" id="TIGR00225">
    <property type="entry name" value="prc"/>
    <property type="match status" value="1"/>
</dbReference>
<keyword evidence="8" id="KW-1185">Reference proteome</keyword>
<dbReference type="InterPro" id="IPR020992">
    <property type="entry name" value="Tail_Prtase_C"/>
</dbReference>
<dbReference type="GO" id="GO:0007165">
    <property type="term" value="P:signal transduction"/>
    <property type="evidence" value="ECO:0007669"/>
    <property type="project" value="TreeGrafter"/>
</dbReference>
<organism evidence="7 8">
    <name type="scientific">Taibaiella lutea</name>
    <dbReference type="NCBI Taxonomy" id="2608001"/>
    <lineage>
        <taxon>Bacteria</taxon>
        <taxon>Pseudomonadati</taxon>
        <taxon>Bacteroidota</taxon>
        <taxon>Chitinophagia</taxon>
        <taxon>Chitinophagales</taxon>
        <taxon>Chitinophagaceae</taxon>
        <taxon>Taibaiella</taxon>
    </lineage>
</organism>
<dbReference type="SMART" id="SM00245">
    <property type="entry name" value="TSPc"/>
    <property type="match status" value="1"/>
</dbReference>
<sequence length="739" mass="82635">MLRFMRNKILIPTLILSALAVFFSFRYLGGDDPKTTGNEDENKVILNTVMAVLDKGHFAPRAIDDIFSQSVYDKTLENLDYGKKFFTQEDINSLQKYRNEIDDEIKDNSLEFFDAVNAIFVKRVNDAEGYYKAILQKPFTFNGNEQLELDSKKTTYPKNDAEMKNRWEEYLKYNVLAKYIDLKDAEDKKVKDSANYKAKNFATLEKEARDNTLKIQDRFFKRLKKLNDNDRFALFINSITGTEDPHTDFLPPEDKKRFDEMMSGSFIGIGASLQQQEDGKIKVAAIITGSPSWKQGHLKADDIILKVAQGEQAPVDIDGMETDEVVKLIRGKENTEVRLTVKHADGTTEVIPIIRGKVDLEDTFAKSAIVENKGKRIGYIYLPEFYADFNGNGSGHSSARDVQNEVVKLMTEKVDGIVLDLRNNGGGSLTDVVDMAGIFIGKGPVVQVRGSGNQSVTLKSQASQPIYTGPLAIMVNNGSASASEIMAAAMQDYGRAVIIGTNTFGKGTVQKLVSLDQFVNGDIRDQIIAAFNKAKGGDAQYNGIGSLKLTIQKFYRINGGSTQLRGVAPDVNLPDPYEQLDNIGERKDPAALPWDKINPSEYSLWSAPPALDFLRKNSEKRVADNETFKIIQQTGERLKKQQDNNVVSLNEAKYIEKQKESQALSKKIEDLDKIASPITVSNLNADMSRINVDTTSKAKNKDWLKALQKDVYLSETANVMFDWITTPTNVVNIKKTTLD</sequence>
<evidence type="ECO:0000256" key="5">
    <source>
        <dbReference type="RuleBase" id="RU004404"/>
    </source>
</evidence>
<dbReference type="SUPFAM" id="SSF52096">
    <property type="entry name" value="ClpP/crotonase"/>
    <property type="match status" value="1"/>
</dbReference>
<dbReference type="InterPro" id="IPR005151">
    <property type="entry name" value="Tail-specific_protease"/>
</dbReference>
<protein>
    <submittedName>
        <fullName evidence="7">PDZ domain-containing protein</fullName>
    </submittedName>
</protein>
<dbReference type="EMBL" id="VWSH01000002">
    <property type="protein sequence ID" value="KAA5534785.1"/>
    <property type="molecule type" value="Genomic_DNA"/>
</dbReference>
<accession>A0A5M6CNC0</accession>
<dbReference type="InterPro" id="IPR001478">
    <property type="entry name" value="PDZ"/>
</dbReference>
<evidence type="ECO:0000256" key="1">
    <source>
        <dbReference type="ARBA" id="ARBA00009179"/>
    </source>
</evidence>
<dbReference type="GO" id="GO:0004175">
    <property type="term" value="F:endopeptidase activity"/>
    <property type="evidence" value="ECO:0007669"/>
    <property type="project" value="TreeGrafter"/>
</dbReference>
<dbReference type="Gene3D" id="2.30.42.10">
    <property type="match status" value="1"/>
</dbReference>
<evidence type="ECO:0000256" key="2">
    <source>
        <dbReference type="ARBA" id="ARBA00022670"/>
    </source>
</evidence>
<dbReference type="Pfam" id="PF17804">
    <property type="entry name" value="TSP_NTD"/>
    <property type="match status" value="1"/>
</dbReference>
<dbReference type="InterPro" id="IPR029045">
    <property type="entry name" value="ClpP/crotonase-like_dom_sf"/>
</dbReference>
<dbReference type="PANTHER" id="PTHR32060:SF22">
    <property type="entry name" value="CARBOXYL-TERMINAL-PROCESSING PEPTIDASE 3, CHLOROPLASTIC"/>
    <property type="match status" value="1"/>
</dbReference>
<dbReference type="AlphaFoldDB" id="A0A5M6CNC0"/>
<evidence type="ECO:0000259" key="6">
    <source>
        <dbReference type="PROSITE" id="PS50106"/>
    </source>
</evidence>
<dbReference type="InterPro" id="IPR036034">
    <property type="entry name" value="PDZ_sf"/>
</dbReference>
<evidence type="ECO:0000313" key="7">
    <source>
        <dbReference type="EMBL" id="KAA5534785.1"/>
    </source>
</evidence>
<gene>
    <name evidence="7" type="ORF">F0919_09255</name>
</gene>
<comment type="similarity">
    <text evidence="1 5">Belongs to the peptidase S41A family.</text>
</comment>
<comment type="caution">
    <text evidence="7">The sequence shown here is derived from an EMBL/GenBank/DDBJ whole genome shotgun (WGS) entry which is preliminary data.</text>
</comment>
<evidence type="ECO:0000256" key="3">
    <source>
        <dbReference type="ARBA" id="ARBA00022801"/>
    </source>
</evidence>
<dbReference type="CDD" id="cd07560">
    <property type="entry name" value="Peptidase_S41_CPP"/>
    <property type="match status" value="1"/>
</dbReference>
<feature type="domain" description="PDZ" evidence="6">
    <location>
        <begin position="255"/>
        <end position="330"/>
    </location>
</feature>
<keyword evidence="3 5" id="KW-0378">Hydrolase</keyword>
<keyword evidence="2 5" id="KW-0645">Protease</keyword>
<dbReference type="Gene3D" id="3.90.226.10">
    <property type="entry name" value="2-enoyl-CoA Hydratase, Chain A, domain 1"/>
    <property type="match status" value="1"/>
</dbReference>
<dbReference type="GO" id="GO:0006508">
    <property type="term" value="P:proteolysis"/>
    <property type="evidence" value="ECO:0007669"/>
    <property type="project" value="UniProtKB-KW"/>
</dbReference>
<evidence type="ECO:0000256" key="4">
    <source>
        <dbReference type="ARBA" id="ARBA00022825"/>
    </source>
</evidence>
<dbReference type="InterPro" id="IPR040573">
    <property type="entry name" value="TSP_N"/>
</dbReference>
<dbReference type="Pfam" id="PF00595">
    <property type="entry name" value="PDZ"/>
    <property type="match status" value="1"/>
</dbReference>
<keyword evidence="4 5" id="KW-0720">Serine protease</keyword>
<dbReference type="GO" id="GO:0030288">
    <property type="term" value="C:outer membrane-bounded periplasmic space"/>
    <property type="evidence" value="ECO:0007669"/>
    <property type="project" value="TreeGrafter"/>
</dbReference>
<dbReference type="SMART" id="SM00228">
    <property type="entry name" value="PDZ"/>
    <property type="match status" value="1"/>
</dbReference>
<dbReference type="CDD" id="cd06782">
    <property type="entry name" value="cpPDZ_CPP-like"/>
    <property type="match status" value="1"/>
</dbReference>
<dbReference type="Proteomes" id="UP000323632">
    <property type="component" value="Unassembled WGS sequence"/>
</dbReference>
<dbReference type="InterPro" id="IPR004447">
    <property type="entry name" value="Peptidase_S41A"/>
</dbReference>
<reference evidence="7 8" key="1">
    <citation type="submission" date="2019-09" db="EMBL/GenBank/DDBJ databases">
        <title>Genome sequence and assembly of Taibaiella sp.</title>
        <authorList>
            <person name="Chhetri G."/>
        </authorList>
    </citation>
    <scope>NUCLEOTIDE SEQUENCE [LARGE SCALE GENOMIC DNA]</scope>
    <source>
        <strain evidence="7 8">KVB11</strain>
    </source>
</reference>
<dbReference type="GO" id="GO:0008236">
    <property type="term" value="F:serine-type peptidase activity"/>
    <property type="evidence" value="ECO:0007669"/>
    <property type="project" value="UniProtKB-KW"/>
</dbReference>
<proteinExistence type="inferred from homology"/>
<dbReference type="SUPFAM" id="SSF50156">
    <property type="entry name" value="PDZ domain-like"/>
    <property type="match status" value="1"/>
</dbReference>
<evidence type="ECO:0000313" key="8">
    <source>
        <dbReference type="Proteomes" id="UP000323632"/>
    </source>
</evidence>
<name>A0A5M6CNC0_9BACT</name>